<evidence type="ECO:0000313" key="5">
    <source>
        <dbReference type="EnsemblPlants" id="ONIVA04G11280.2"/>
    </source>
</evidence>
<dbReference type="PANTHER" id="PTHR31730:SF3">
    <property type="entry name" value="OS04G0433600 PROTEIN"/>
    <property type="match status" value="1"/>
</dbReference>
<dbReference type="AlphaFoldDB" id="A0A0E0H114"/>
<keyword evidence="2" id="KW-0732">Signal</keyword>
<dbReference type="EnsemblPlants" id="ONIVA04G11280.2">
    <property type="protein sequence ID" value="ONIVA04G11280.2"/>
    <property type="gene ID" value="ONIVA04G11280"/>
</dbReference>
<accession>A0A0E0H114</accession>
<feature type="compositionally biased region" description="Polar residues" evidence="1">
    <location>
        <begin position="128"/>
        <end position="141"/>
    </location>
</feature>
<evidence type="ECO:0000313" key="6">
    <source>
        <dbReference type="Proteomes" id="UP000006591"/>
    </source>
</evidence>
<feature type="domain" description="DUF3475" evidence="4">
    <location>
        <begin position="194"/>
        <end position="250"/>
    </location>
</feature>
<feature type="region of interest" description="Disordered" evidence="1">
    <location>
        <begin position="118"/>
        <end position="144"/>
    </location>
</feature>
<dbReference type="Proteomes" id="UP000006591">
    <property type="component" value="Chromosome 4"/>
</dbReference>
<dbReference type="PANTHER" id="PTHR31730">
    <property type="entry name" value="OS01G0873900 PROTEIN"/>
    <property type="match status" value="1"/>
</dbReference>
<feature type="chain" id="PRO_5002360991" description="DUF668 domain-containing protein" evidence="2">
    <location>
        <begin position="31"/>
        <end position="587"/>
    </location>
</feature>
<reference evidence="5" key="2">
    <citation type="submission" date="2018-04" db="EMBL/GenBank/DDBJ databases">
        <title>OnivRS2 (Oryza nivara Reference Sequence Version 2).</title>
        <authorList>
            <person name="Zhang J."/>
            <person name="Kudrna D."/>
            <person name="Lee S."/>
            <person name="Talag J."/>
            <person name="Rajasekar S."/>
            <person name="Welchert J."/>
            <person name="Hsing Y.-I."/>
            <person name="Wing R.A."/>
        </authorList>
    </citation>
    <scope>NUCLEOTIDE SEQUENCE [LARGE SCALE GENOMIC DNA]</scope>
    <source>
        <strain evidence="5">SL10</strain>
    </source>
</reference>
<dbReference type="InterPro" id="IPR021864">
    <property type="entry name" value="DUF3475"/>
</dbReference>
<dbReference type="eggNOG" id="ENOG502QQVZ">
    <property type="taxonomic scope" value="Eukaryota"/>
</dbReference>
<dbReference type="Pfam" id="PF11961">
    <property type="entry name" value="DUF3475"/>
    <property type="match status" value="1"/>
</dbReference>
<evidence type="ECO:0000256" key="2">
    <source>
        <dbReference type="SAM" id="SignalP"/>
    </source>
</evidence>
<dbReference type="InterPro" id="IPR007700">
    <property type="entry name" value="DUF668"/>
</dbReference>
<dbReference type="Gramene" id="ONIVA04G11280.2">
    <property type="protein sequence ID" value="ONIVA04G11280.2"/>
    <property type="gene ID" value="ONIVA04G11280"/>
</dbReference>
<dbReference type="GO" id="GO:0045927">
    <property type="term" value="P:positive regulation of growth"/>
    <property type="evidence" value="ECO:0007669"/>
    <property type="project" value="InterPro"/>
</dbReference>
<organism evidence="5">
    <name type="scientific">Oryza nivara</name>
    <name type="common">Indian wild rice</name>
    <name type="synonym">Oryza sativa f. spontanea</name>
    <dbReference type="NCBI Taxonomy" id="4536"/>
    <lineage>
        <taxon>Eukaryota</taxon>
        <taxon>Viridiplantae</taxon>
        <taxon>Streptophyta</taxon>
        <taxon>Embryophyta</taxon>
        <taxon>Tracheophyta</taxon>
        <taxon>Spermatophyta</taxon>
        <taxon>Magnoliopsida</taxon>
        <taxon>Liliopsida</taxon>
        <taxon>Poales</taxon>
        <taxon>Poaceae</taxon>
        <taxon>BOP clade</taxon>
        <taxon>Oryzoideae</taxon>
        <taxon>Oryzeae</taxon>
        <taxon>Oryzinae</taxon>
        <taxon>Oryza</taxon>
    </lineage>
</organism>
<sequence>MPSLRARASACGWIATVRVYVLFFLDLAAAIGLEVEDSALCSRRLVGVADAWSVDDGADGISGFPDAMSAAAHKQMVTGAEEAMLGKLELDSQSNLFSNSDDFLLSGSSKLGISASEDIDLPGKQGLPESTTDRPGSNGSSRVPRLRVLGTAGMAGFGKAVDILDTIGCLVTTSLSTDGGFISRAKTKGCPISILAFEVANTILKGATIMQSLSEDTVTYFKQVVLPSEGVQNLISSDMSVLMRIVANDKREELKIFSQEIVRFGNRCKDPQWHNLDRYFVKLESENPPQKQLKETAVAEMQKLMDLVHRTTDLYHELHALDRFEQDYRCKLTVKGNSYQKDNLPGENIEVVRIELKSQRNYVKSLKKRSLWSKTLEDIVEKLVDIVQYLHFEINASFGSSDEGELSSESTEDCQRLGPAGLALHYANIIIQIYSVVSRSGYIPPNTRDALYQGLPPRVRSALPNRLRTSSVPQELNIDQIRATMDKTLKWLVPMAINTTCARGFLRFSEWARSGTERVGRRPGQPDVVETLYHADKAKTEDYILDLVVWLHHLVSQSNRPANAKDKDKEQSTSPLTKSDLDKAQQE</sequence>
<evidence type="ECO:0000256" key="1">
    <source>
        <dbReference type="SAM" id="MobiDB-lite"/>
    </source>
</evidence>
<dbReference type="Pfam" id="PF05003">
    <property type="entry name" value="DUF668"/>
    <property type="match status" value="1"/>
</dbReference>
<feature type="signal peptide" evidence="2">
    <location>
        <begin position="1"/>
        <end position="30"/>
    </location>
</feature>
<dbReference type="OMA" id="WAKSGTD"/>
<evidence type="ECO:0000259" key="4">
    <source>
        <dbReference type="Pfam" id="PF11961"/>
    </source>
</evidence>
<protein>
    <recommendedName>
        <fullName evidence="7">DUF668 domain-containing protein</fullName>
    </recommendedName>
</protein>
<dbReference type="STRING" id="4536.A0A0E0H114"/>
<evidence type="ECO:0008006" key="7">
    <source>
        <dbReference type="Google" id="ProtNLM"/>
    </source>
</evidence>
<feature type="domain" description="DUF668" evidence="3">
    <location>
        <begin position="416"/>
        <end position="500"/>
    </location>
</feature>
<dbReference type="InterPro" id="IPR045021">
    <property type="entry name" value="PSI1/2/3"/>
</dbReference>
<evidence type="ECO:0000259" key="3">
    <source>
        <dbReference type="Pfam" id="PF05003"/>
    </source>
</evidence>
<reference evidence="5" key="1">
    <citation type="submission" date="2015-04" db="UniProtKB">
        <authorList>
            <consortium name="EnsemblPlants"/>
        </authorList>
    </citation>
    <scope>IDENTIFICATION</scope>
    <source>
        <strain evidence="5">SL10</strain>
    </source>
</reference>
<name>A0A0E0H114_ORYNI</name>
<keyword evidence="6" id="KW-1185">Reference proteome</keyword>
<proteinExistence type="predicted"/>
<feature type="region of interest" description="Disordered" evidence="1">
    <location>
        <begin position="559"/>
        <end position="587"/>
    </location>
</feature>